<feature type="region of interest" description="Disordered" evidence="13">
    <location>
        <begin position="1"/>
        <end position="40"/>
    </location>
</feature>
<name>A0A931E140_9CORY</name>
<feature type="compositionally biased region" description="Basic and acidic residues" evidence="13">
    <location>
        <begin position="1"/>
        <end position="15"/>
    </location>
</feature>
<dbReference type="GO" id="GO:0030170">
    <property type="term" value="F:pyridoxal phosphate binding"/>
    <property type="evidence" value="ECO:0007669"/>
    <property type="project" value="InterPro"/>
</dbReference>
<dbReference type="PANTHER" id="PTHR48078:SF11">
    <property type="entry name" value="THREONINE DEHYDRATASE, MITOCHONDRIAL"/>
    <property type="match status" value="1"/>
</dbReference>
<dbReference type="Gene3D" id="3.40.1020.10">
    <property type="entry name" value="Biosynthetic Threonine Deaminase, Domain 3"/>
    <property type="match status" value="1"/>
</dbReference>
<sequence>MTSAPEHDSERENDSTAHGAARSGASQPGAAPDTSAQHNAAGSIAPIRAADIQVAQADISSIIEPTPLQYCPRLSQQYGVEVYLKREDLQDVRSYKIRGAYYTIVNLTEEQRNAGVVAASAGNHAQGVAYACRALGIDGTIYVPAPTPKQKRDRIKVHGGDRINLVVTGRNFDEAAEAARADAAERGATLVEPFNARDTIIGQGTVAAEIITQITGFGKSLDTIMVPVGGGGLISGVTSYLADISPRTAVVGIEPAGAPSLSAAMKAGGPVTLESIDPFVDGAAVKRIGDANYHVIEENQGRIHLIEVDEGAVCTEMLSLYQNEGIIAEPAGALSVTGLAEVSHRPNATVVCIISGGNNDVLRYAEIMERSLVHRGLKHYFLVDFTQEPGQLRRFLNDVLGPDDDIVLFEYLKKNNRETGTALVGVELARPTDLQPLLERLETADFQTRRLQPGTQEYEYIVN</sequence>
<dbReference type="PROSITE" id="PS51672">
    <property type="entry name" value="ACT_LIKE"/>
    <property type="match status" value="1"/>
</dbReference>
<evidence type="ECO:0000256" key="3">
    <source>
        <dbReference type="ARBA" id="ARBA00004810"/>
    </source>
</evidence>
<dbReference type="InterPro" id="IPR038110">
    <property type="entry name" value="TD_ACT-like_sf"/>
</dbReference>
<evidence type="ECO:0000256" key="6">
    <source>
        <dbReference type="ARBA" id="ARBA00022605"/>
    </source>
</evidence>
<dbReference type="RefSeq" id="WP_196824417.1">
    <property type="nucleotide sequence ID" value="NZ_CP046980.1"/>
</dbReference>
<evidence type="ECO:0000256" key="5">
    <source>
        <dbReference type="ARBA" id="ARBA00011881"/>
    </source>
</evidence>
<comment type="catalytic activity">
    <reaction evidence="1 12">
        <text>L-threonine = 2-oxobutanoate + NH4(+)</text>
        <dbReference type="Rhea" id="RHEA:22108"/>
        <dbReference type="ChEBI" id="CHEBI:16763"/>
        <dbReference type="ChEBI" id="CHEBI:28938"/>
        <dbReference type="ChEBI" id="CHEBI:57926"/>
        <dbReference type="EC" id="4.3.1.19"/>
    </reaction>
</comment>
<dbReference type="GO" id="GO:0003941">
    <property type="term" value="F:L-serine ammonia-lyase activity"/>
    <property type="evidence" value="ECO:0007669"/>
    <property type="project" value="TreeGrafter"/>
</dbReference>
<dbReference type="NCBIfam" id="NF006390">
    <property type="entry name" value="PRK08639.1"/>
    <property type="match status" value="1"/>
</dbReference>
<keyword evidence="16" id="KW-1185">Reference proteome</keyword>
<dbReference type="InterPro" id="IPR001721">
    <property type="entry name" value="TD_ACT-like"/>
</dbReference>
<feature type="domain" description="ACT-like" evidence="14">
    <location>
        <begin position="379"/>
        <end position="453"/>
    </location>
</feature>
<evidence type="ECO:0000313" key="16">
    <source>
        <dbReference type="Proteomes" id="UP000658613"/>
    </source>
</evidence>
<keyword evidence="8 12" id="KW-0663">Pyridoxal phosphate</keyword>
<evidence type="ECO:0000256" key="4">
    <source>
        <dbReference type="ARBA" id="ARBA00010869"/>
    </source>
</evidence>
<dbReference type="Gene3D" id="3.40.50.1100">
    <property type="match status" value="2"/>
</dbReference>
<comment type="subunit">
    <text evidence="5 12">Homotetramer.</text>
</comment>
<evidence type="ECO:0000256" key="9">
    <source>
        <dbReference type="ARBA" id="ARBA00023239"/>
    </source>
</evidence>
<comment type="pathway">
    <text evidence="3 12">Amino-acid biosynthesis; L-isoleucine biosynthesis; 2-oxobutanoate from L-threonine: step 1/1.</text>
</comment>
<accession>A0A931E140</accession>
<dbReference type="PROSITE" id="PS00165">
    <property type="entry name" value="DEHYDRATASE_SER_THR"/>
    <property type="match status" value="1"/>
</dbReference>
<evidence type="ECO:0000256" key="2">
    <source>
        <dbReference type="ARBA" id="ARBA00001933"/>
    </source>
</evidence>
<evidence type="ECO:0000256" key="10">
    <source>
        <dbReference type="ARBA" id="ARBA00023304"/>
    </source>
</evidence>
<dbReference type="Pfam" id="PF00291">
    <property type="entry name" value="PALP"/>
    <property type="match status" value="1"/>
</dbReference>
<dbReference type="SUPFAM" id="SSF53686">
    <property type="entry name" value="Tryptophan synthase beta subunit-like PLP-dependent enzymes"/>
    <property type="match status" value="1"/>
</dbReference>
<keyword evidence="7 12" id="KW-0412">Isoleucine biosynthesis</keyword>
<dbReference type="InterPro" id="IPR001926">
    <property type="entry name" value="TrpB-like_PALP"/>
</dbReference>
<dbReference type="FunFam" id="3.40.50.1100:FF:000005">
    <property type="entry name" value="Threonine dehydratase catabolic"/>
    <property type="match status" value="1"/>
</dbReference>
<evidence type="ECO:0000313" key="15">
    <source>
        <dbReference type="EMBL" id="MBG6121942.1"/>
    </source>
</evidence>
<dbReference type="GO" id="GO:0006567">
    <property type="term" value="P:L-threonine catabolic process"/>
    <property type="evidence" value="ECO:0007669"/>
    <property type="project" value="TreeGrafter"/>
</dbReference>
<dbReference type="GO" id="GO:0009097">
    <property type="term" value="P:isoleucine biosynthetic process"/>
    <property type="evidence" value="ECO:0007669"/>
    <property type="project" value="UniProtKB-UniRule"/>
</dbReference>
<keyword evidence="9 12" id="KW-0456">Lyase</keyword>
<evidence type="ECO:0000256" key="11">
    <source>
        <dbReference type="ARBA" id="ARBA00025527"/>
    </source>
</evidence>
<dbReference type="InterPro" id="IPR036052">
    <property type="entry name" value="TrpB-like_PALP_sf"/>
</dbReference>
<dbReference type="CDD" id="cd01562">
    <property type="entry name" value="Thr-dehyd"/>
    <property type="match status" value="1"/>
</dbReference>
<dbReference type="InterPro" id="IPR050147">
    <property type="entry name" value="Ser/Thr_Dehydratase"/>
</dbReference>
<protein>
    <recommendedName>
        <fullName evidence="12">L-threonine dehydratase</fullName>
        <ecNumber evidence="12">4.3.1.19</ecNumber>
    </recommendedName>
    <alternativeName>
        <fullName evidence="12">Threonine deaminase</fullName>
    </alternativeName>
</protein>
<comment type="similarity">
    <text evidence="4 12">Belongs to the serine/threonine dehydratase family.</text>
</comment>
<dbReference type="EMBL" id="JADOUE010000001">
    <property type="protein sequence ID" value="MBG6121942.1"/>
    <property type="molecule type" value="Genomic_DNA"/>
</dbReference>
<comment type="function">
    <text evidence="11 12">Catalyzes the anaerobic formation of alpha-ketobutyrate and ammonia from threonine in a two-step reaction. The first step involved a dehydration of threonine and a production of enamine intermediates (aminocrotonate), which tautomerizes to its imine form (iminobutyrate). Both intermediates are unstable and short-lived. The second step is the nonenzymatic hydrolysis of the enamine/imine intermediates to form 2-ketobutyrate and free ammonia. In the low water environment of the cell, the second step is accelerated by RidA.</text>
</comment>
<dbReference type="InterPro" id="IPR000634">
    <property type="entry name" value="Ser/Thr_deHydtase_PyrdxlP-BS"/>
</dbReference>
<evidence type="ECO:0000256" key="7">
    <source>
        <dbReference type="ARBA" id="ARBA00022624"/>
    </source>
</evidence>
<evidence type="ECO:0000259" key="14">
    <source>
        <dbReference type="PROSITE" id="PS51672"/>
    </source>
</evidence>
<organism evidence="15 16">
    <name type="scientific">Corynebacterium aquatimens</name>
    <dbReference type="NCBI Taxonomy" id="1190508"/>
    <lineage>
        <taxon>Bacteria</taxon>
        <taxon>Bacillati</taxon>
        <taxon>Actinomycetota</taxon>
        <taxon>Actinomycetes</taxon>
        <taxon>Mycobacteriales</taxon>
        <taxon>Corynebacteriaceae</taxon>
        <taxon>Corynebacterium</taxon>
    </lineage>
</organism>
<dbReference type="EC" id="4.3.1.19" evidence="12"/>
<proteinExistence type="inferred from homology"/>
<comment type="caution">
    <text evidence="15">The sequence shown here is derived from an EMBL/GenBank/DDBJ whole genome shotgun (WGS) entry which is preliminary data.</text>
</comment>
<dbReference type="NCBIfam" id="TIGR02079">
    <property type="entry name" value="THD1"/>
    <property type="match status" value="1"/>
</dbReference>
<evidence type="ECO:0000256" key="13">
    <source>
        <dbReference type="SAM" id="MobiDB-lite"/>
    </source>
</evidence>
<dbReference type="Pfam" id="PF00585">
    <property type="entry name" value="Thr_dehydrat_C"/>
    <property type="match status" value="1"/>
</dbReference>
<dbReference type="AlphaFoldDB" id="A0A931E140"/>
<comment type="cofactor">
    <cofactor evidence="2 12">
        <name>pyridoxal 5'-phosphate</name>
        <dbReference type="ChEBI" id="CHEBI:597326"/>
    </cofactor>
</comment>
<evidence type="ECO:0000256" key="1">
    <source>
        <dbReference type="ARBA" id="ARBA00001274"/>
    </source>
</evidence>
<dbReference type="GO" id="GO:0004794">
    <property type="term" value="F:threonine deaminase activity"/>
    <property type="evidence" value="ECO:0007669"/>
    <property type="project" value="UniProtKB-UniRule"/>
</dbReference>
<keyword evidence="6 12" id="KW-0028">Amino-acid biosynthesis</keyword>
<dbReference type="InterPro" id="IPR011820">
    <property type="entry name" value="IlvA"/>
</dbReference>
<dbReference type="GO" id="GO:0006565">
    <property type="term" value="P:L-serine catabolic process"/>
    <property type="evidence" value="ECO:0007669"/>
    <property type="project" value="TreeGrafter"/>
</dbReference>
<reference evidence="15" key="1">
    <citation type="submission" date="2020-11" db="EMBL/GenBank/DDBJ databases">
        <title>Sequencing the genomes of 1000 actinobacteria strains.</title>
        <authorList>
            <person name="Klenk H.-P."/>
        </authorList>
    </citation>
    <scope>NUCLEOTIDE SEQUENCE</scope>
    <source>
        <strain evidence="15">DSM 45632</strain>
    </source>
</reference>
<keyword evidence="10 12" id="KW-0100">Branched-chain amino acid biosynthesis</keyword>
<dbReference type="Proteomes" id="UP000658613">
    <property type="component" value="Unassembled WGS sequence"/>
</dbReference>
<gene>
    <name evidence="12" type="primary">ilvA</name>
    <name evidence="15" type="ORF">IW254_000911</name>
</gene>
<dbReference type="PANTHER" id="PTHR48078">
    <property type="entry name" value="THREONINE DEHYDRATASE, MITOCHONDRIAL-RELATED"/>
    <property type="match status" value="1"/>
</dbReference>
<evidence type="ECO:0000256" key="12">
    <source>
        <dbReference type="RuleBase" id="RU362012"/>
    </source>
</evidence>
<evidence type="ECO:0000256" key="8">
    <source>
        <dbReference type="ARBA" id="ARBA00022898"/>
    </source>
</evidence>